<dbReference type="EMBL" id="BARW01026928">
    <property type="protein sequence ID" value="GAJ10823.1"/>
    <property type="molecule type" value="Genomic_DNA"/>
</dbReference>
<accession>X1TZT4</accession>
<name>X1TZT4_9ZZZZ</name>
<sequence length="47" mass="5355">MELEDLITQLQAKLDDADLALDAEDREGARGHLREAKDLLDDEFLKD</sequence>
<dbReference type="AlphaFoldDB" id="X1TZT4"/>
<comment type="caution">
    <text evidence="1">The sequence shown here is derived from an EMBL/GenBank/DDBJ whole genome shotgun (WGS) entry which is preliminary data.</text>
</comment>
<proteinExistence type="predicted"/>
<evidence type="ECO:0000313" key="1">
    <source>
        <dbReference type="EMBL" id="GAJ10823.1"/>
    </source>
</evidence>
<reference evidence="1" key="1">
    <citation type="journal article" date="2014" name="Front. Microbiol.">
        <title>High frequency of phylogenetically diverse reductive dehalogenase-homologous genes in deep subseafloor sedimentary metagenomes.</title>
        <authorList>
            <person name="Kawai M."/>
            <person name="Futagami T."/>
            <person name="Toyoda A."/>
            <person name="Takaki Y."/>
            <person name="Nishi S."/>
            <person name="Hori S."/>
            <person name="Arai W."/>
            <person name="Tsubouchi T."/>
            <person name="Morono Y."/>
            <person name="Uchiyama I."/>
            <person name="Ito T."/>
            <person name="Fujiyama A."/>
            <person name="Inagaki F."/>
            <person name="Takami H."/>
        </authorList>
    </citation>
    <scope>NUCLEOTIDE SEQUENCE</scope>
    <source>
        <strain evidence="1">Expedition CK06-06</strain>
    </source>
</reference>
<gene>
    <name evidence="1" type="ORF">S12H4_43809</name>
</gene>
<protein>
    <submittedName>
        <fullName evidence="1">Uncharacterized protein</fullName>
    </submittedName>
</protein>
<organism evidence="1">
    <name type="scientific">marine sediment metagenome</name>
    <dbReference type="NCBI Taxonomy" id="412755"/>
    <lineage>
        <taxon>unclassified sequences</taxon>
        <taxon>metagenomes</taxon>
        <taxon>ecological metagenomes</taxon>
    </lineage>
</organism>